<dbReference type="GO" id="GO:0060972">
    <property type="term" value="P:left/right pattern formation"/>
    <property type="evidence" value="ECO:0007669"/>
    <property type="project" value="UniProtKB-ARBA"/>
</dbReference>
<feature type="coiled-coil region" evidence="9">
    <location>
        <begin position="1816"/>
        <end position="1892"/>
    </location>
</feature>
<dbReference type="GO" id="GO:0042802">
    <property type="term" value="F:identical protein binding"/>
    <property type="evidence" value="ECO:0007669"/>
    <property type="project" value="UniProtKB-ARBA"/>
</dbReference>
<evidence type="ECO:0000256" key="6">
    <source>
        <dbReference type="ARBA" id="ARBA00023175"/>
    </source>
</evidence>
<sequence length="1912" mass="218855">MPGHVVKSTGPDPDPTEYLFVSREMKLKDSSKPYDGKKDCWVPNEKEHFILGKITGTKGDLITVDAVGQTVNWKKDQVMQVNPPKYEKAEDMSNLTFLNDASVLYNLKARYVNRLMYTYSGLFCIAVNPYKRYPIYTDRAAKIYIGKRRNEVPPHIFAIAENGFQGMCQNHENQSMLITGESGAGKTENTKKVIAYFACVGASTKKVKPGQKAQNLEDQIVQTNPMLEAFGNAKTTRNDNSSRFGKFIRIHFGPSAKLSGADIEQYLLEKARIVSQGKMERGYHIFYEMMSDQIKFIKPLCFLTDNIFDYHYCSQGKVTVESIDDKEDMQFCEDAFRILEFKEQEKLDVYKIVGAVMHFGELKTKMRGRDEQAEPDGTACGEIVGKLLGIEGVDLYKNLCKPKIKVGVEFVSQGKSSDQVMYSVSAISKSMYDRNFKYLFRNCNRTLETGQKRVQFIGVLDIAGFEIFEFNGFEQICINFTNEKLQQFFNHHMFVLEQEEYKKEGINWTFVDFGMDLQACIELFEKPMGLLAILEEESMFPKATDQSFEDKLNTNLLGASPSFIKPKASKSGAIAHFGICHYAGCVNYNVNGWLEKNKDPLNDTLVEQLKNGSNALIVHLYADHPGQPIDAPDDKKGKGKGGAPKKGSVFKTVSSGYRDQLGSLMNTLNATQPHFIRCIVPNETKSPGVLDPHLVMHQLTCNGVLEGIRICRKGFPNRILYPEFLHRYKILATKEITTIKEPTEAAKACLVKIGMDEEKYRIGYTKVFFRAGSLGEVEEIRDDKIAMILTWMQAWIKGWYSRAAYERLKEQRIALIVVQRNLKRYMLLRNWGWYRLWQKVKPLLSVSRQEDKINAVKEKAATAIEKCQTEKNLRKSLEAQKKSLTQENKELNETLEAQAGNVSLFLEEQNRINEQKRELEGQLAGMTAKLNSEVDDKSNLAATKRKVEGEAANIKRDVEDLELVIQKLEQEKGNKDHQIRNLTDEISHQDEIINKVNKDKKHLQDCNQKTVGDLQGVEDRANHLANVKVKLDQTLDELEDSIDREKKQTAEIMKSKRRVEGDVKLTQETISDLEKNQKELENTIFRKDKEFSSLQTRLEDEQHSIAKVVKQFKELQSKIEELEEELEQERQARAKVEKAKNKILKELDDLVDRLDEAGGATAAQVELNRKRESELAKLRRDLEECNIQQDAALVSLRKKHNDGLAEMAEQLDHLDKNKCRIEKDKDGLKRETDEAKSAMDILSREKANIEKTTKSLQVQLHEVTSRYDEGNRTLHDFDAAKKKLSVENADLLHQLEEAENQNSIMTKIKTQLNNQLEDMKKMTEEESKERSTILGKFRNLEHDLDGLREQLDEELEAKADLTRLLSKSQAEANMYRSKYESEGIARAEELEASRLKIVARLEEAEQVIENLNFKVGMMDKNKDKMGGDYEQMKAEVERTQQQVAAGDKKQKHFDKVIGEYKMKVDDLAAELDSNQRECRTYSTELFRIKAAYDENLDQLDGVRKENKNLTDEIKDLMDQIGEGGRSMHEISKNTRNLENEKEELQAALEEAEAALEQEENKVLRSQLELSQVRQEIDRRISEKDDEFENTRKVHARAMESMQAAFENESRGKAEALRMKKKLESDINELQISLNHTGQANADLQKSIKKTQSELALMQSNKEEDQRLCSEYREELAISERKANALHGELEEARGHLENTDRGRRQAEAELVEAREQVNDLTNMNGSLAIAKRKLEGEMQTLHSDMGDIVKEAKKSEDKAKKAMVDAARLADELRSEQEHAQVMEKQKGSLALTHKEIVGKLDDVEINAIKASRKAGGKLESRVRELESQLDDEARRCADSQKNLRRAERRIKELTFMGEEDKKNHMRMGEQVDKLQQKIKTYKNQIEEAEEIACANLAKFRKAQQDLEIKGL</sequence>
<dbReference type="Pfam" id="PF01576">
    <property type="entry name" value="Myosin_tail_1"/>
    <property type="match status" value="1"/>
</dbReference>
<dbReference type="PANTHER" id="PTHR13140">
    <property type="entry name" value="MYOSIN"/>
    <property type="match status" value="1"/>
</dbReference>
<feature type="coiled-coil region" evidence="9">
    <location>
        <begin position="1752"/>
        <end position="1786"/>
    </location>
</feature>
<dbReference type="FunFam" id="1.20.5.370:FF:000008">
    <property type="entry name" value="Myosin heavy chain"/>
    <property type="match status" value="1"/>
</dbReference>
<dbReference type="GO" id="GO:0000146">
    <property type="term" value="F:microfilament motor activity"/>
    <property type="evidence" value="ECO:0007669"/>
    <property type="project" value="TreeGrafter"/>
</dbReference>
<dbReference type="FunFam" id="3.40.850.10:FF:000101">
    <property type="entry name" value="Slow myosin heavy chain 2"/>
    <property type="match status" value="1"/>
</dbReference>
<evidence type="ECO:0000256" key="2">
    <source>
        <dbReference type="ARBA" id="ARBA00022741"/>
    </source>
</evidence>
<evidence type="ECO:0008006" key="15">
    <source>
        <dbReference type="Google" id="ProtNLM"/>
    </source>
</evidence>
<reference evidence="13 14" key="1">
    <citation type="submission" date="2024-05" db="EMBL/GenBank/DDBJ databases">
        <authorList>
            <person name="Wallberg A."/>
        </authorList>
    </citation>
    <scope>NUCLEOTIDE SEQUENCE [LARGE SCALE GENOMIC DNA]</scope>
</reference>
<keyword evidence="5 8" id="KW-0518">Myosin</keyword>
<dbReference type="Pfam" id="PF02736">
    <property type="entry name" value="Myosin_N"/>
    <property type="match status" value="1"/>
</dbReference>
<dbReference type="InterPro" id="IPR036961">
    <property type="entry name" value="Kinesin_motor_dom_sf"/>
</dbReference>
<feature type="region of interest" description="Disordered" evidence="10">
    <location>
        <begin position="627"/>
        <end position="648"/>
    </location>
</feature>
<evidence type="ECO:0000259" key="12">
    <source>
        <dbReference type="PROSITE" id="PS51844"/>
    </source>
</evidence>
<dbReference type="SUPFAM" id="SSF90257">
    <property type="entry name" value="Myosin rod fragments"/>
    <property type="match status" value="7"/>
</dbReference>
<feature type="coiled-coil region" evidence="9">
    <location>
        <begin position="1612"/>
        <end position="1723"/>
    </location>
</feature>
<comment type="caution">
    <text evidence="13">The sequence shown here is derived from an EMBL/GenBank/DDBJ whole genome shotgun (WGS) entry which is preliminary data.</text>
</comment>
<dbReference type="PRINTS" id="PR00193">
    <property type="entry name" value="MYOSINHEAVY"/>
</dbReference>
<feature type="binding site" evidence="8">
    <location>
        <begin position="180"/>
        <end position="187"/>
    </location>
    <ligand>
        <name>ATP</name>
        <dbReference type="ChEBI" id="CHEBI:30616"/>
    </ligand>
</feature>
<dbReference type="InterPro" id="IPR001609">
    <property type="entry name" value="Myosin_head_motor_dom-like"/>
</dbReference>
<dbReference type="Gene3D" id="1.10.10.820">
    <property type="match status" value="1"/>
</dbReference>
<dbReference type="GO" id="GO:0005524">
    <property type="term" value="F:ATP binding"/>
    <property type="evidence" value="ECO:0007669"/>
    <property type="project" value="UniProtKB-UniRule"/>
</dbReference>
<dbReference type="GO" id="GO:0045214">
    <property type="term" value="P:sarcomere organization"/>
    <property type="evidence" value="ECO:0007669"/>
    <property type="project" value="UniProtKB-ARBA"/>
</dbReference>
<dbReference type="FunFam" id="1.10.10.820:FF:000001">
    <property type="entry name" value="Myosin heavy chain"/>
    <property type="match status" value="1"/>
</dbReference>
<dbReference type="InterPro" id="IPR014751">
    <property type="entry name" value="XRCC4-like_C"/>
</dbReference>
<evidence type="ECO:0000256" key="8">
    <source>
        <dbReference type="PROSITE-ProRule" id="PRU00782"/>
    </source>
</evidence>
<feature type="coiled-coil region" evidence="9">
    <location>
        <begin position="1281"/>
        <end position="1575"/>
    </location>
</feature>
<keyword evidence="4 9" id="KW-0175">Coiled coil</keyword>
<feature type="coiled-coil region" evidence="9">
    <location>
        <begin position="1021"/>
        <end position="1188"/>
    </location>
</feature>
<dbReference type="SMART" id="SM00242">
    <property type="entry name" value="MYSc"/>
    <property type="match status" value="1"/>
</dbReference>
<dbReference type="FunFam" id="1.20.5.370:FF:000010">
    <property type="entry name" value="Myosin heavy chain, isoform G"/>
    <property type="match status" value="1"/>
</dbReference>
<dbReference type="Gene3D" id="2.30.30.360">
    <property type="entry name" value="Myosin S1 fragment, N-terminal"/>
    <property type="match status" value="1"/>
</dbReference>
<feature type="domain" description="Myosin N-terminal SH3-like" evidence="12">
    <location>
        <begin position="35"/>
        <end position="83"/>
    </location>
</feature>
<dbReference type="Proteomes" id="UP001497623">
    <property type="component" value="Unassembled WGS sequence"/>
</dbReference>
<dbReference type="Gene3D" id="1.20.120.720">
    <property type="entry name" value="Myosin VI head, motor domain, U50 subdomain"/>
    <property type="match status" value="1"/>
</dbReference>
<feature type="coiled-coil region" evidence="9">
    <location>
        <begin position="846"/>
        <end position="985"/>
    </location>
</feature>
<organism evidence="13 14">
    <name type="scientific">Meganyctiphanes norvegica</name>
    <name type="common">Northern krill</name>
    <name type="synonym">Thysanopoda norvegica</name>
    <dbReference type="NCBI Taxonomy" id="48144"/>
    <lineage>
        <taxon>Eukaryota</taxon>
        <taxon>Metazoa</taxon>
        <taxon>Ecdysozoa</taxon>
        <taxon>Arthropoda</taxon>
        <taxon>Crustacea</taxon>
        <taxon>Multicrustacea</taxon>
        <taxon>Malacostraca</taxon>
        <taxon>Eumalacostraca</taxon>
        <taxon>Eucarida</taxon>
        <taxon>Euphausiacea</taxon>
        <taxon>Euphausiidae</taxon>
        <taxon>Meganyctiphanes</taxon>
    </lineage>
</organism>
<comment type="similarity">
    <text evidence="1 8">Belongs to the TRAFAC class myosin-kinesin ATPase superfamily. Myosin family.</text>
</comment>
<dbReference type="CDD" id="cd01377">
    <property type="entry name" value="MYSc_class_II"/>
    <property type="match status" value="1"/>
</dbReference>
<dbReference type="PANTHER" id="PTHR13140:SF857">
    <property type="entry name" value="MYOSIN-11"/>
    <property type="match status" value="1"/>
</dbReference>
<proteinExistence type="inferred from homology"/>
<dbReference type="InterPro" id="IPR008989">
    <property type="entry name" value="Myosin_S1_N"/>
</dbReference>
<dbReference type="PROSITE" id="PS51844">
    <property type="entry name" value="SH3_LIKE"/>
    <property type="match status" value="1"/>
</dbReference>
<dbReference type="EMBL" id="CAXKWB010103738">
    <property type="protein sequence ID" value="CAL4226935.1"/>
    <property type="molecule type" value="Genomic_DNA"/>
</dbReference>
<dbReference type="PROSITE" id="PS51456">
    <property type="entry name" value="MYOSIN_MOTOR"/>
    <property type="match status" value="1"/>
</dbReference>
<evidence type="ECO:0000256" key="5">
    <source>
        <dbReference type="ARBA" id="ARBA00023123"/>
    </source>
</evidence>
<accession>A0AAV2SMS0</accession>
<dbReference type="GO" id="GO:0030017">
    <property type="term" value="C:sarcomere"/>
    <property type="evidence" value="ECO:0007669"/>
    <property type="project" value="UniProtKB-ARBA"/>
</dbReference>
<evidence type="ECO:0000256" key="3">
    <source>
        <dbReference type="ARBA" id="ARBA00022840"/>
    </source>
</evidence>
<keyword evidence="6 8" id="KW-0505">Motor protein</keyword>
<dbReference type="GO" id="GO:0048731">
    <property type="term" value="P:system development"/>
    <property type="evidence" value="ECO:0007669"/>
    <property type="project" value="UniProtKB-ARBA"/>
</dbReference>
<dbReference type="SUPFAM" id="SSF52540">
    <property type="entry name" value="P-loop containing nucleoside triphosphate hydrolases"/>
    <property type="match status" value="1"/>
</dbReference>
<protein>
    <recommendedName>
        <fullName evidence="15">Myosin heavy chain</fullName>
    </recommendedName>
</protein>
<dbReference type="FunFam" id="1.20.58.530:FF:000001">
    <property type="entry name" value="Myosin heavy chain"/>
    <property type="match status" value="1"/>
</dbReference>
<keyword evidence="2 8" id="KW-0547">Nucleotide-binding</keyword>
<evidence type="ECO:0000256" key="1">
    <source>
        <dbReference type="ARBA" id="ARBA00008314"/>
    </source>
</evidence>
<dbReference type="GO" id="GO:0016020">
    <property type="term" value="C:membrane"/>
    <property type="evidence" value="ECO:0007669"/>
    <property type="project" value="TreeGrafter"/>
</dbReference>
<dbReference type="FunFam" id="1.20.5.370:FF:000001">
    <property type="entry name" value="Myosin heavy chain"/>
    <property type="match status" value="1"/>
</dbReference>
<evidence type="ECO:0000256" key="10">
    <source>
        <dbReference type="SAM" id="MobiDB-lite"/>
    </source>
</evidence>
<keyword evidence="3 8" id="KW-0067">ATP-binding</keyword>
<feature type="coiled-coil region" evidence="9">
    <location>
        <begin position="1225"/>
        <end position="1252"/>
    </location>
</feature>
<evidence type="ECO:0000256" key="7">
    <source>
        <dbReference type="ARBA" id="ARBA00023203"/>
    </source>
</evidence>
<dbReference type="GO" id="GO:0031033">
    <property type="term" value="P:myosin filament organization"/>
    <property type="evidence" value="ECO:0007669"/>
    <property type="project" value="UniProtKB-ARBA"/>
</dbReference>
<dbReference type="FunFam" id="1.20.5.370:FF:000009">
    <property type="entry name" value="Myosin heavy chain, isoform G"/>
    <property type="match status" value="1"/>
</dbReference>
<dbReference type="Gene3D" id="1.20.5.340">
    <property type="match status" value="4"/>
</dbReference>
<evidence type="ECO:0000256" key="4">
    <source>
        <dbReference type="ARBA" id="ARBA00023054"/>
    </source>
</evidence>
<feature type="region of interest" description="Actin-binding" evidence="8">
    <location>
        <begin position="661"/>
        <end position="683"/>
    </location>
</feature>
<feature type="domain" description="Myosin motor" evidence="11">
    <location>
        <begin position="87"/>
        <end position="782"/>
    </location>
</feature>
<dbReference type="InterPro" id="IPR004009">
    <property type="entry name" value="SH3_Myosin"/>
</dbReference>
<evidence type="ECO:0000259" key="11">
    <source>
        <dbReference type="PROSITE" id="PS51456"/>
    </source>
</evidence>
<dbReference type="Gene3D" id="1.20.5.370">
    <property type="match status" value="3"/>
</dbReference>
<dbReference type="Gene3D" id="1.20.58.530">
    <property type="match status" value="1"/>
</dbReference>
<keyword evidence="7 8" id="KW-0009">Actin-binding</keyword>
<dbReference type="GO" id="GO:0051015">
    <property type="term" value="F:actin filament binding"/>
    <property type="evidence" value="ECO:0007669"/>
    <property type="project" value="InterPro"/>
</dbReference>
<evidence type="ECO:0000256" key="9">
    <source>
        <dbReference type="SAM" id="Coils"/>
    </source>
</evidence>
<dbReference type="GO" id="GO:0007015">
    <property type="term" value="P:actin filament organization"/>
    <property type="evidence" value="ECO:0007669"/>
    <property type="project" value="TreeGrafter"/>
</dbReference>
<keyword evidence="14" id="KW-1185">Reference proteome</keyword>
<dbReference type="InterPro" id="IPR002928">
    <property type="entry name" value="Myosin_tail"/>
</dbReference>
<evidence type="ECO:0000313" key="13">
    <source>
        <dbReference type="EMBL" id="CAL4226935.1"/>
    </source>
</evidence>
<dbReference type="GO" id="GO:0016459">
    <property type="term" value="C:myosin complex"/>
    <property type="evidence" value="ECO:0007669"/>
    <property type="project" value="UniProtKB-KW"/>
</dbReference>
<name>A0AAV2SMS0_MEGNR</name>
<dbReference type="FunFam" id="1.20.120.720:FF:000001">
    <property type="entry name" value="Myosin heavy chain, muscle"/>
    <property type="match status" value="1"/>
</dbReference>
<dbReference type="Pfam" id="PF00063">
    <property type="entry name" value="Myosin_head"/>
    <property type="match status" value="1"/>
</dbReference>
<dbReference type="InterPro" id="IPR027417">
    <property type="entry name" value="P-loop_NTPase"/>
</dbReference>
<dbReference type="Gene3D" id="1.20.5.4820">
    <property type="match status" value="1"/>
</dbReference>
<evidence type="ECO:0000313" key="14">
    <source>
        <dbReference type="Proteomes" id="UP001497623"/>
    </source>
</evidence>
<dbReference type="GO" id="GO:0006936">
    <property type="term" value="P:muscle contraction"/>
    <property type="evidence" value="ECO:0007669"/>
    <property type="project" value="UniProtKB-ARBA"/>
</dbReference>
<dbReference type="Gene3D" id="3.40.850.10">
    <property type="entry name" value="Kinesin motor domain"/>
    <property type="match status" value="1"/>
</dbReference>
<gene>
    <name evidence="13" type="ORF">MNOR_LOCUS39504</name>
</gene>